<dbReference type="AlphaFoldDB" id="A0A9P5P6U9"/>
<evidence type="ECO:0000313" key="2">
    <source>
        <dbReference type="Proteomes" id="UP000772434"/>
    </source>
</evidence>
<name>A0A9P5P6U9_9AGAR</name>
<dbReference type="Proteomes" id="UP000772434">
    <property type="component" value="Unassembled WGS sequence"/>
</dbReference>
<keyword evidence="2" id="KW-1185">Reference proteome</keyword>
<dbReference type="EMBL" id="JADNRY010000664">
    <property type="protein sequence ID" value="KAF9030668.1"/>
    <property type="molecule type" value="Genomic_DNA"/>
</dbReference>
<gene>
    <name evidence="1" type="ORF">BDP27DRAFT_1436233</name>
</gene>
<sequence length="158" mass="18393">MAEELPSELQDEIFSFVASDLHSIPNLALVDKRVNERLLSTFYSTVELTSNTQLEKIYEYLLDDVPQKCPNVRNLALFEAPAPYNKRFWASFERLQLQVFSIQYTYNFGVGMEPDNNNRAPILKRLTHLNCEGFTPWGDPFFLRHLSQLFPKPYPCLV</sequence>
<accession>A0A9P5P6U9</accession>
<dbReference type="OrthoDB" id="3145912at2759"/>
<reference evidence="1" key="1">
    <citation type="submission" date="2020-11" db="EMBL/GenBank/DDBJ databases">
        <authorList>
            <consortium name="DOE Joint Genome Institute"/>
            <person name="Ahrendt S."/>
            <person name="Riley R."/>
            <person name="Andreopoulos W."/>
            <person name="Labutti K."/>
            <person name="Pangilinan J."/>
            <person name="Ruiz-Duenas F.J."/>
            <person name="Barrasa J.M."/>
            <person name="Sanchez-Garcia M."/>
            <person name="Camarero S."/>
            <person name="Miyauchi S."/>
            <person name="Serrano A."/>
            <person name="Linde D."/>
            <person name="Babiker R."/>
            <person name="Drula E."/>
            <person name="Ayuso-Fernandez I."/>
            <person name="Pacheco R."/>
            <person name="Padilla G."/>
            <person name="Ferreira P."/>
            <person name="Barriuso J."/>
            <person name="Kellner H."/>
            <person name="Castanera R."/>
            <person name="Alfaro M."/>
            <person name="Ramirez L."/>
            <person name="Pisabarro A.G."/>
            <person name="Kuo A."/>
            <person name="Tritt A."/>
            <person name="Lipzen A."/>
            <person name="He G."/>
            <person name="Yan M."/>
            <person name="Ng V."/>
            <person name="Cullen D."/>
            <person name="Martin F."/>
            <person name="Rosso M.-N."/>
            <person name="Henrissat B."/>
            <person name="Hibbett D."/>
            <person name="Martinez A.T."/>
            <person name="Grigoriev I.V."/>
        </authorList>
    </citation>
    <scope>NUCLEOTIDE SEQUENCE</scope>
    <source>
        <strain evidence="1">AH 40177</strain>
    </source>
</reference>
<evidence type="ECO:0000313" key="1">
    <source>
        <dbReference type="EMBL" id="KAF9030668.1"/>
    </source>
</evidence>
<protein>
    <recommendedName>
        <fullName evidence="3">F-box domain-containing protein</fullName>
    </recommendedName>
</protein>
<proteinExistence type="predicted"/>
<organism evidence="1 2">
    <name type="scientific">Rhodocollybia butyracea</name>
    <dbReference type="NCBI Taxonomy" id="206335"/>
    <lineage>
        <taxon>Eukaryota</taxon>
        <taxon>Fungi</taxon>
        <taxon>Dikarya</taxon>
        <taxon>Basidiomycota</taxon>
        <taxon>Agaricomycotina</taxon>
        <taxon>Agaricomycetes</taxon>
        <taxon>Agaricomycetidae</taxon>
        <taxon>Agaricales</taxon>
        <taxon>Marasmiineae</taxon>
        <taxon>Omphalotaceae</taxon>
        <taxon>Rhodocollybia</taxon>
    </lineage>
</organism>
<evidence type="ECO:0008006" key="3">
    <source>
        <dbReference type="Google" id="ProtNLM"/>
    </source>
</evidence>
<comment type="caution">
    <text evidence="1">The sequence shown here is derived from an EMBL/GenBank/DDBJ whole genome shotgun (WGS) entry which is preliminary data.</text>
</comment>